<accession>A0ABW3L3J9</accession>
<organism evidence="3 4">
    <name type="scientific">Thalassobacillus hwangdonensis</name>
    <dbReference type="NCBI Taxonomy" id="546108"/>
    <lineage>
        <taxon>Bacteria</taxon>
        <taxon>Bacillati</taxon>
        <taxon>Bacillota</taxon>
        <taxon>Bacilli</taxon>
        <taxon>Bacillales</taxon>
        <taxon>Bacillaceae</taxon>
        <taxon>Thalassobacillus</taxon>
    </lineage>
</organism>
<dbReference type="SUPFAM" id="SSF53448">
    <property type="entry name" value="Nucleotide-diphospho-sugar transferases"/>
    <property type="match status" value="1"/>
</dbReference>
<dbReference type="CDD" id="cd06426">
    <property type="entry name" value="NTP_transferase_like_2"/>
    <property type="match status" value="1"/>
</dbReference>
<dbReference type="InterPro" id="IPR046342">
    <property type="entry name" value="CBS_dom_sf"/>
</dbReference>
<protein>
    <submittedName>
        <fullName evidence="3">Nucleotidyltransferase family protein</fullName>
    </submittedName>
</protein>
<keyword evidence="1" id="KW-0129">CBS domain</keyword>
<comment type="caution">
    <text evidence="3">The sequence shown here is derived from an EMBL/GenBank/DDBJ whole genome shotgun (WGS) entry which is preliminary data.</text>
</comment>
<gene>
    <name evidence="3" type="ORF">ACFQ2J_15820</name>
</gene>
<dbReference type="Gene3D" id="3.90.550.10">
    <property type="entry name" value="Spore Coat Polysaccharide Biosynthesis Protein SpsA, Chain A"/>
    <property type="match status" value="1"/>
</dbReference>
<feature type="domain" description="CBS" evidence="2">
    <location>
        <begin position="67"/>
        <end position="123"/>
    </location>
</feature>
<dbReference type="RefSeq" id="WP_386062742.1">
    <property type="nucleotide sequence ID" value="NZ_JBHTKL010000006.1"/>
</dbReference>
<dbReference type="Proteomes" id="UP001596990">
    <property type="component" value="Unassembled WGS sequence"/>
</dbReference>
<keyword evidence="4" id="KW-1185">Reference proteome</keyword>
<feature type="domain" description="CBS" evidence="2">
    <location>
        <begin position="1"/>
        <end position="59"/>
    </location>
</feature>
<proteinExistence type="predicted"/>
<dbReference type="EMBL" id="JBHTKL010000006">
    <property type="protein sequence ID" value="MFD1020656.1"/>
    <property type="molecule type" value="Genomic_DNA"/>
</dbReference>
<evidence type="ECO:0000313" key="3">
    <source>
        <dbReference type="EMBL" id="MFD1020656.1"/>
    </source>
</evidence>
<dbReference type="Pfam" id="PF00483">
    <property type="entry name" value="NTP_transferase"/>
    <property type="match status" value="1"/>
</dbReference>
<evidence type="ECO:0000259" key="2">
    <source>
        <dbReference type="PROSITE" id="PS51371"/>
    </source>
</evidence>
<dbReference type="PANTHER" id="PTHR22572">
    <property type="entry name" value="SUGAR-1-PHOSPHATE GUANYL TRANSFERASE"/>
    <property type="match status" value="1"/>
</dbReference>
<dbReference type="InterPro" id="IPR005835">
    <property type="entry name" value="NTP_transferase_dom"/>
</dbReference>
<dbReference type="Gene3D" id="3.10.580.10">
    <property type="entry name" value="CBS-domain"/>
    <property type="match status" value="1"/>
</dbReference>
<evidence type="ECO:0000256" key="1">
    <source>
        <dbReference type="PROSITE-ProRule" id="PRU00703"/>
    </source>
</evidence>
<dbReference type="InterPro" id="IPR050486">
    <property type="entry name" value="Mannose-1P_guanyltransferase"/>
</dbReference>
<dbReference type="InterPro" id="IPR029044">
    <property type="entry name" value="Nucleotide-diphossugar_trans"/>
</dbReference>
<dbReference type="SUPFAM" id="SSF54631">
    <property type="entry name" value="CBS-domain pair"/>
    <property type="match status" value="1"/>
</dbReference>
<dbReference type="InterPro" id="IPR000644">
    <property type="entry name" value="CBS_dom"/>
</dbReference>
<name>A0ABW3L3J9_9BACI</name>
<sequence>MKREIDKLFLPPDTSLRKTLEMIDASAMQIALVVNDKKQLLGTVTDGDIRRGIIQGHSLDLPVEKVMNRNPITASIKEDKTKLLKMMGEKRIHHIPLLDDERRVVGVETLHGRIQRKDNIVVLMAGGLGTRLRPLTDDCPKPMLPVGGKPLLETMIERLTDLGYHRFYVMVNYLSSQVIDYFGDGADRGISINYIKENKRLGTAGALSLIEEAIHLPIIVMNGDILTKVDFNQLVDFHTEGGSDATMCVRGYDYQVPYGVVEIEDDRLVQLHEKPIQHFFVSAGIYVLNPEVIRKVPYNTFYDITELFEGMMDHGQHISVFPIREYWMDIGKIEDYQKANEDYKKIFTIE</sequence>
<dbReference type="Pfam" id="PF00571">
    <property type="entry name" value="CBS"/>
    <property type="match status" value="2"/>
</dbReference>
<dbReference type="CDD" id="cd04607">
    <property type="entry name" value="CBS_pair_NTP_transferase_assoc"/>
    <property type="match status" value="1"/>
</dbReference>
<evidence type="ECO:0000313" key="4">
    <source>
        <dbReference type="Proteomes" id="UP001596990"/>
    </source>
</evidence>
<dbReference type="PROSITE" id="PS51371">
    <property type="entry name" value="CBS"/>
    <property type="match status" value="2"/>
</dbReference>
<reference evidence="4" key="1">
    <citation type="journal article" date="2019" name="Int. J. Syst. Evol. Microbiol.">
        <title>The Global Catalogue of Microorganisms (GCM) 10K type strain sequencing project: providing services to taxonomists for standard genome sequencing and annotation.</title>
        <authorList>
            <consortium name="The Broad Institute Genomics Platform"/>
            <consortium name="The Broad Institute Genome Sequencing Center for Infectious Disease"/>
            <person name="Wu L."/>
            <person name="Ma J."/>
        </authorList>
    </citation>
    <scope>NUCLEOTIDE SEQUENCE [LARGE SCALE GENOMIC DNA]</scope>
    <source>
        <strain evidence="4">CCUG 56607</strain>
    </source>
</reference>